<gene>
    <name evidence="1" type="ORF">NONO_c60720</name>
</gene>
<name>W5TPK5_9NOCA</name>
<dbReference type="PATRIC" id="fig|1415166.3.peg.6248"/>
<keyword evidence="2" id="KW-1185">Reference proteome</keyword>
<dbReference type="AlphaFoldDB" id="W5TPK5"/>
<dbReference type="STRING" id="1415166.NONO_c60720"/>
<sequence>MASPQSDPATAYSDTTTRTRAQLLAYAVAAWAAMPDYRDTNMAAFISALVPRVRAGQLAVANLTSVRMAQLASGPAHARQLSPAHQVSIVPAPVSGSEPTAGQPGQFMAAPGQSATPRLVHSVPRLVRPAGQVHPVLVDPTLVQGGRGVPAEQVYRRPAVEVYTALSKDVALEEAVQRGQTRLESLIATDLQMAKVRQADASLKASGKKYFRRVLKGEHNCALCIIASTQRYRVGELMPIHPGCDCEVEPLDDPHTPLILDRELLEATHQMVKEFGADSNRSAKGYRDLIVTHEHGEIGPVMAWRKQKFAGPASVH</sequence>
<dbReference type="OrthoDB" id="3268595at2"/>
<dbReference type="Proteomes" id="UP000019150">
    <property type="component" value="Chromosome"/>
</dbReference>
<dbReference type="eggNOG" id="ENOG5031R1X">
    <property type="taxonomic scope" value="Bacteria"/>
</dbReference>
<dbReference type="EMBL" id="CP006850">
    <property type="protein sequence ID" value="AHH20848.1"/>
    <property type="molecule type" value="Genomic_DNA"/>
</dbReference>
<dbReference type="HOGENOM" id="CLU_1037960_0_0_11"/>
<dbReference type="RefSeq" id="WP_025352187.1">
    <property type="nucleotide sequence ID" value="NZ_CP006850.1"/>
</dbReference>
<protein>
    <submittedName>
        <fullName evidence="1">Putative bacteriophage protein</fullName>
    </submittedName>
</protein>
<reference evidence="1 2" key="1">
    <citation type="journal article" date="2014" name="Appl. Environ. Microbiol.">
        <title>Insights into the Microbial Degradation of Rubber and Gutta-Percha by Analysis of the Complete Genome of Nocardia nova SH22a.</title>
        <authorList>
            <person name="Luo Q."/>
            <person name="Hiessl S."/>
            <person name="Poehlein A."/>
            <person name="Daniel R."/>
            <person name="Steinbuchel A."/>
        </authorList>
    </citation>
    <scope>NUCLEOTIDE SEQUENCE [LARGE SCALE GENOMIC DNA]</scope>
    <source>
        <strain evidence="1">SH22a</strain>
    </source>
</reference>
<evidence type="ECO:0000313" key="2">
    <source>
        <dbReference type="Proteomes" id="UP000019150"/>
    </source>
</evidence>
<proteinExistence type="predicted"/>
<accession>W5TPK5</accession>
<organism evidence="1 2">
    <name type="scientific">Nocardia nova SH22a</name>
    <dbReference type="NCBI Taxonomy" id="1415166"/>
    <lineage>
        <taxon>Bacteria</taxon>
        <taxon>Bacillati</taxon>
        <taxon>Actinomycetota</taxon>
        <taxon>Actinomycetes</taxon>
        <taxon>Mycobacteriales</taxon>
        <taxon>Nocardiaceae</taxon>
        <taxon>Nocardia</taxon>
    </lineage>
</organism>
<evidence type="ECO:0000313" key="1">
    <source>
        <dbReference type="EMBL" id="AHH20848.1"/>
    </source>
</evidence>
<dbReference type="KEGG" id="nno:NONO_c60720"/>